<dbReference type="InterPro" id="IPR004358">
    <property type="entry name" value="Sig_transdc_His_kin-like_C"/>
</dbReference>
<keyword evidence="4 9" id="KW-0808">Transferase</keyword>
<evidence type="ECO:0000313" key="10">
    <source>
        <dbReference type="Proteomes" id="UP000064967"/>
    </source>
</evidence>
<dbReference type="Pfam" id="PF02518">
    <property type="entry name" value="HATPase_c"/>
    <property type="match status" value="1"/>
</dbReference>
<dbReference type="EMBL" id="CP012333">
    <property type="protein sequence ID" value="AKU98674.1"/>
    <property type="molecule type" value="Genomic_DNA"/>
</dbReference>
<dbReference type="RefSeq" id="WP_169927816.1">
    <property type="nucleotide sequence ID" value="NZ_CP012333.1"/>
</dbReference>
<dbReference type="InterPro" id="IPR005467">
    <property type="entry name" value="His_kinase_dom"/>
</dbReference>
<dbReference type="GO" id="GO:0009927">
    <property type="term" value="F:histidine phosphotransfer kinase activity"/>
    <property type="evidence" value="ECO:0007669"/>
    <property type="project" value="TreeGrafter"/>
</dbReference>
<dbReference type="SUPFAM" id="SSF55874">
    <property type="entry name" value="ATPase domain of HSP90 chaperone/DNA topoisomerase II/histidine kinase"/>
    <property type="match status" value="1"/>
</dbReference>
<dbReference type="SUPFAM" id="SSF52172">
    <property type="entry name" value="CheY-like"/>
    <property type="match status" value="1"/>
</dbReference>
<dbReference type="SUPFAM" id="SSF47384">
    <property type="entry name" value="Homodimeric domain of signal transducing histidine kinase"/>
    <property type="match status" value="1"/>
</dbReference>
<feature type="domain" description="Histidine kinase" evidence="7">
    <location>
        <begin position="237"/>
        <end position="454"/>
    </location>
</feature>
<evidence type="ECO:0000256" key="1">
    <source>
        <dbReference type="ARBA" id="ARBA00000085"/>
    </source>
</evidence>
<evidence type="ECO:0000256" key="5">
    <source>
        <dbReference type="ARBA" id="ARBA00022777"/>
    </source>
</evidence>
<dbReference type="SMART" id="SM00448">
    <property type="entry name" value="REC"/>
    <property type="match status" value="1"/>
</dbReference>
<dbReference type="InterPro" id="IPR011006">
    <property type="entry name" value="CheY-like_superfamily"/>
</dbReference>
<evidence type="ECO:0000256" key="4">
    <source>
        <dbReference type="ARBA" id="ARBA00022679"/>
    </source>
</evidence>
<feature type="modified residue" description="4-aspartylphosphate" evidence="6">
    <location>
        <position position="527"/>
    </location>
</feature>
<dbReference type="CDD" id="cd00075">
    <property type="entry name" value="HATPase"/>
    <property type="match status" value="1"/>
</dbReference>
<evidence type="ECO:0000259" key="7">
    <source>
        <dbReference type="PROSITE" id="PS50109"/>
    </source>
</evidence>
<keyword evidence="10" id="KW-1185">Reference proteome</keyword>
<dbReference type="SMART" id="SM00387">
    <property type="entry name" value="HATPase_c"/>
    <property type="match status" value="1"/>
</dbReference>
<feature type="domain" description="Response regulatory" evidence="8">
    <location>
        <begin position="478"/>
        <end position="593"/>
    </location>
</feature>
<dbReference type="Gene3D" id="3.30.565.10">
    <property type="entry name" value="Histidine kinase-like ATPase, C-terminal domain"/>
    <property type="match status" value="1"/>
</dbReference>
<dbReference type="GO" id="GO:0000155">
    <property type="term" value="F:phosphorelay sensor kinase activity"/>
    <property type="evidence" value="ECO:0007669"/>
    <property type="project" value="InterPro"/>
</dbReference>
<dbReference type="Gene3D" id="3.30.450.40">
    <property type="match status" value="1"/>
</dbReference>
<proteinExistence type="predicted"/>
<dbReference type="EC" id="2.7.13.3" evidence="2"/>
<dbReference type="PANTHER" id="PTHR43047">
    <property type="entry name" value="TWO-COMPONENT HISTIDINE PROTEIN KINASE"/>
    <property type="match status" value="1"/>
</dbReference>
<keyword evidence="3 6" id="KW-0597">Phosphoprotein</keyword>
<keyword evidence="9" id="KW-0489">Methyltransferase</keyword>
<dbReference type="PANTHER" id="PTHR43047:SF72">
    <property type="entry name" value="OSMOSENSING HISTIDINE PROTEIN KINASE SLN1"/>
    <property type="match status" value="1"/>
</dbReference>
<dbReference type="GO" id="GO:0005886">
    <property type="term" value="C:plasma membrane"/>
    <property type="evidence" value="ECO:0007669"/>
    <property type="project" value="TreeGrafter"/>
</dbReference>
<dbReference type="InterPro" id="IPR001789">
    <property type="entry name" value="Sig_transdc_resp-reg_receiver"/>
</dbReference>
<dbReference type="Pfam" id="PF00512">
    <property type="entry name" value="HisKA"/>
    <property type="match status" value="1"/>
</dbReference>
<dbReference type="SUPFAM" id="SSF55781">
    <property type="entry name" value="GAF domain-like"/>
    <property type="match status" value="1"/>
</dbReference>
<dbReference type="Proteomes" id="UP000064967">
    <property type="component" value="Chromosome"/>
</dbReference>
<evidence type="ECO:0000256" key="3">
    <source>
        <dbReference type="ARBA" id="ARBA00022553"/>
    </source>
</evidence>
<organism evidence="9 10">
    <name type="scientific">Labilithrix luteola</name>
    <dbReference type="NCBI Taxonomy" id="1391654"/>
    <lineage>
        <taxon>Bacteria</taxon>
        <taxon>Pseudomonadati</taxon>
        <taxon>Myxococcota</taxon>
        <taxon>Polyangia</taxon>
        <taxon>Polyangiales</taxon>
        <taxon>Labilitrichaceae</taxon>
        <taxon>Labilithrix</taxon>
    </lineage>
</organism>
<dbReference type="SMART" id="SM00388">
    <property type="entry name" value="HisKA"/>
    <property type="match status" value="1"/>
</dbReference>
<sequence>MAQTTTSSQALARRHDGPAVRLDDVLITAELAHRRARPPNLEAESRALQAIGRELATSCNDVLDALLRASLEICGAGSAGVSLLEVGADGVEQFRWVALVGEVAGALGRLIPRYESPCGVSLDYNAPQLFERPDRLFRYLESSNIVECLHYPFFAKNGRIVGVLWIFAHENGRRFDTEDVRIISSFADFAAFALARQSAEHDRERLHAAERCARSELAEACERLRNADMRKDEFLAMLGHELRNPLGAVANAVTLLENQTGGGPRTGRLIDVIRRQTRVMTQLLDDLLDVSRVTLGKIELRRRRVDLGRVVHQVVDGLTKEALARQHQVTLDIGESLFGIVDPTRLEQIVSNLLTNAIKYTDRGGHISVTLRRDEGGALLCVRDDGPGIAADFLPYVFDLFSQGGATNDRAQGGLGLGLTLVRRLVELHGGRVEVRSEGIGKGSEFLVRLPLAEAEGGTGADATGAVKAIVAPPRRLRVLVVDDDTDTAALSGEMLALLGHDPHVVNEPQAALDAAAATDWDLILLDIGLPGLDGYEVSRRLRAGRARRARLVAVSGFGGAPDRHRSFAAGCDEHLVKPLAVEDLREMLTRALAATPAV</sequence>
<evidence type="ECO:0000259" key="8">
    <source>
        <dbReference type="PROSITE" id="PS50110"/>
    </source>
</evidence>
<dbReference type="InterPro" id="IPR036097">
    <property type="entry name" value="HisK_dim/P_sf"/>
</dbReference>
<gene>
    <name evidence="9" type="ORF">AKJ09_05338</name>
</gene>
<dbReference type="InterPro" id="IPR003594">
    <property type="entry name" value="HATPase_dom"/>
</dbReference>
<dbReference type="STRING" id="1391654.AKJ09_05338"/>
<name>A0A0K1PZU7_9BACT</name>
<dbReference type="SMART" id="SM00065">
    <property type="entry name" value="GAF"/>
    <property type="match status" value="1"/>
</dbReference>
<evidence type="ECO:0000313" key="9">
    <source>
        <dbReference type="EMBL" id="AKU98674.1"/>
    </source>
</evidence>
<dbReference type="PRINTS" id="PR00344">
    <property type="entry name" value="BCTRLSENSOR"/>
</dbReference>
<dbReference type="AlphaFoldDB" id="A0A0K1PZU7"/>
<dbReference type="Pfam" id="PF00072">
    <property type="entry name" value="Response_reg"/>
    <property type="match status" value="1"/>
</dbReference>
<dbReference type="GO" id="GO:0032259">
    <property type="term" value="P:methylation"/>
    <property type="evidence" value="ECO:0007669"/>
    <property type="project" value="UniProtKB-KW"/>
</dbReference>
<reference evidence="9 10" key="1">
    <citation type="submission" date="2015-08" db="EMBL/GenBank/DDBJ databases">
        <authorList>
            <person name="Babu N.S."/>
            <person name="Beckwith C.J."/>
            <person name="Beseler K.G."/>
            <person name="Brison A."/>
            <person name="Carone J.V."/>
            <person name="Caskin T.P."/>
            <person name="Diamond M."/>
            <person name="Durham M.E."/>
            <person name="Foxe J.M."/>
            <person name="Go M."/>
            <person name="Henderson B.A."/>
            <person name="Jones I.B."/>
            <person name="McGettigan J.A."/>
            <person name="Micheletti S.J."/>
            <person name="Nasrallah M.E."/>
            <person name="Ortiz D."/>
            <person name="Piller C.R."/>
            <person name="Privatt S.R."/>
            <person name="Schneider S.L."/>
            <person name="Sharp S."/>
            <person name="Smith T.C."/>
            <person name="Stanton J.D."/>
            <person name="Ullery H.E."/>
            <person name="Wilson R.J."/>
            <person name="Serrano M.G."/>
            <person name="Buck G."/>
            <person name="Lee V."/>
            <person name="Wang Y."/>
            <person name="Carvalho R."/>
            <person name="Voegtly L."/>
            <person name="Shi R."/>
            <person name="Duckworth R."/>
            <person name="Johnson A."/>
            <person name="Loviza R."/>
            <person name="Walstead R."/>
            <person name="Shah Z."/>
            <person name="Kiflezghi M."/>
            <person name="Wade K."/>
            <person name="Ball S.L."/>
            <person name="Bradley K.W."/>
            <person name="Asai D.J."/>
            <person name="Bowman C.A."/>
            <person name="Russell D.A."/>
            <person name="Pope W.H."/>
            <person name="Jacobs-Sera D."/>
            <person name="Hendrix R.W."/>
            <person name="Hatfull G.F."/>
        </authorList>
    </citation>
    <scope>NUCLEOTIDE SEQUENCE [LARGE SCALE GENOMIC DNA]</scope>
    <source>
        <strain evidence="9 10">DSM 27648</strain>
    </source>
</reference>
<dbReference type="InterPro" id="IPR003018">
    <property type="entry name" value="GAF"/>
</dbReference>
<dbReference type="Pfam" id="PF13185">
    <property type="entry name" value="GAF_2"/>
    <property type="match status" value="1"/>
</dbReference>
<dbReference type="InterPro" id="IPR036890">
    <property type="entry name" value="HATPase_C_sf"/>
</dbReference>
<evidence type="ECO:0000256" key="6">
    <source>
        <dbReference type="PROSITE-ProRule" id="PRU00169"/>
    </source>
</evidence>
<dbReference type="Gene3D" id="3.40.50.2300">
    <property type="match status" value="1"/>
</dbReference>
<dbReference type="PROSITE" id="PS50109">
    <property type="entry name" value="HIS_KIN"/>
    <property type="match status" value="1"/>
</dbReference>
<protein>
    <recommendedName>
        <fullName evidence="2">histidine kinase</fullName>
        <ecNumber evidence="2">2.7.13.3</ecNumber>
    </recommendedName>
</protein>
<dbReference type="FunFam" id="3.30.565.10:FF:000006">
    <property type="entry name" value="Sensor histidine kinase WalK"/>
    <property type="match status" value="1"/>
</dbReference>
<dbReference type="KEGG" id="llu:AKJ09_05338"/>
<dbReference type="PROSITE" id="PS50110">
    <property type="entry name" value="RESPONSE_REGULATORY"/>
    <property type="match status" value="1"/>
</dbReference>
<evidence type="ECO:0000256" key="2">
    <source>
        <dbReference type="ARBA" id="ARBA00012438"/>
    </source>
</evidence>
<dbReference type="GO" id="GO:0008168">
    <property type="term" value="F:methyltransferase activity"/>
    <property type="evidence" value="ECO:0007669"/>
    <property type="project" value="UniProtKB-KW"/>
</dbReference>
<dbReference type="CDD" id="cd00082">
    <property type="entry name" value="HisKA"/>
    <property type="match status" value="1"/>
</dbReference>
<accession>A0A0K1PZU7</accession>
<dbReference type="InterPro" id="IPR029016">
    <property type="entry name" value="GAF-like_dom_sf"/>
</dbReference>
<dbReference type="InterPro" id="IPR003661">
    <property type="entry name" value="HisK_dim/P_dom"/>
</dbReference>
<keyword evidence="5" id="KW-0418">Kinase</keyword>
<dbReference type="Gene3D" id="1.10.287.130">
    <property type="match status" value="1"/>
</dbReference>
<comment type="catalytic activity">
    <reaction evidence="1">
        <text>ATP + protein L-histidine = ADP + protein N-phospho-L-histidine.</text>
        <dbReference type="EC" id="2.7.13.3"/>
    </reaction>
</comment>